<dbReference type="InterPro" id="IPR027417">
    <property type="entry name" value="P-loop_NTPase"/>
</dbReference>
<name>A0A4R6FLX1_9SPHN</name>
<dbReference type="AlphaFoldDB" id="A0A4R6FLX1"/>
<organism evidence="2 3">
    <name type="scientific">Stakelama pacifica</name>
    <dbReference type="NCBI Taxonomy" id="517720"/>
    <lineage>
        <taxon>Bacteria</taxon>
        <taxon>Pseudomonadati</taxon>
        <taxon>Pseudomonadota</taxon>
        <taxon>Alphaproteobacteria</taxon>
        <taxon>Sphingomonadales</taxon>
        <taxon>Sphingomonadaceae</taxon>
        <taxon>Stakelama</taxon>
    </lineage>
</organism>
<sequence length="258" mass="26682">MQSESALLARLRGTIAQAKAVASAHPPVPLGSEAADRALGGGLKRDGLHEFYAAEPQDSPAALAMALLCAVRCRATGHGAPLLWLRERKARSDGQPYGPGLAELGIDPDSVILLDLPDLMAVLRAGADSLHHGGATAALLEMPGKASAFDLTASRRLALAAARMGMMVLVARGCAQPVPSVAHSRWRVASAPSAALAADAPGHPVFDLTLIRHRGGKEGIDLRLEWNRDEQSFRAPLSGGVSAPAIGGADRSGGRRAA</sequence>
<keyword evidence="3" id="KW-1185">Reference proteome</keyword>
<comment type="caution">
    <text evidence="2">The sequence shown here is derived from an EMBL/GenBank/DDBJ whole genome shotgun (WGS) entry which is preliminary data.</text>
</comment>
<protein>
    <submittedName>
        <fullName evidence="2">Protein ImuA</fullName>
    </submittedName>
</protein>
<dbReference type="RefSeq" id="WP_133495750.1">
    <property type="nucleotide sequence ID" value="NZ_BMLU01000007.1"/>
</dbReference>
<dbReference type="Gene3D" id="3.40.50.300">
    <property type="entry name" value="P-loop containing nucleotide triphosphate hydrolases"/>
    <property type="match status" value="1"/>
</dbReference>
<evidence type="ECO:0000313" key="3">
    <source>
        <dbReference type="Proteomes" id="UP000295493"/>
    </source>
</evidence>
<feature type="region of interest" description="Disordered" evidence="1">
    <location>
        <begin position="235"/>
        <end position="258"/>
    </location>
</feature>
<evidence type="ECO:0000313" key="2">
    <source>
        <dbReference type="EMBL" id="TDN81615.1"/>
    </source>
</evidence>
<evidence type="ECO:0000256" key="1">
    <source>
        <dbReference type="SAM" id="MobiDB-lite"/>
    </source>
</evidence>
<dbReference type="SUPFAM" id="SSF52540">
    <property type="entry name" value="P-loop containing nucleoside triphosphate hydrolases"/>
    <property type="match status" value="1"/>
</dbReference>
<dbReference type="EMBL" id="SNWD01000007">
    <property type="protein sequence ID" value="TDN81615.1"/>
    <property type="molecule type" value="Genomic_DNA"/>
</dbReference>
<gene>
    <name evidence="2" type="ORF">EV664_10714</name>
</gene>
<feature type="compositionally biased region" description="Low complexity" evidence="1">
    <location>
        <begin position="245"/>
        <end position="258"/>
    </location>
</feature>
<accession>A0A4R6FLX1</accession>
<dbReference type="OrthoDB" id="7202530at2"/>
<dbReference type="PIRSF" id="PIRSF034285">
    <property type="entry name" value="UCP034285"/>
    <property type="match status" value="1"/>
</dbReference>
<proteinExistence type="predicted"/>
<dbReference type="InterPro" id="IPR017026">
    <property type="entry name" value="ImuA"/>
</dbReference>
<dbReference type="Proteomes" id="UP000295493">
    <property type="component" value="Unassembled WGS sequence"/>
</dbReference>
<reference evidence="2 3" key="1">
    <citation type="submission" date="2019-03" db="EMBL/GenBank/DDBJ databases">
        <title>Genomic Encyclopedia of Type Strains, Phase IV (KMG-IV): sequencing the most valuable type-strain genomes for metagenomic binning, comparative biology and taxonomic classification.</title>
        <authorList>
            <person name="Goeker M."/>
        </authorList>
    </citation>
    <scope>NUCLEOTIDE SEQUENCE [LARGE SCALE GENOMIC DNA]</scope>
    <source>
        <strain evidence="2 3">DSM 25059</strain>
    </source>
</reference>